<dbReference type="EMBL" id="BPVZ01000044">
    <property type="protein sequence ID" value="GKV15769.1"/>
    <property type="molecule type" value="Genomic_DNA"/>
</dbReference>
<evidence type="ECO:0000313" key="3">
    <source>
        <dbReference type="Proteomes" id="UP001054252"/>
    </source>
</evidence>
<comment type="caution">
    <text evidence="2">The sequence shown here is derived from an EMBL/GenBank/DDBJ whole genome shotgun (WGS) entry which is preliminary data.</text>
</comment>
<name>A0AAV5JMI8_9ROSI</name>
<evidence type="ECO:0000256" key="1">
    <source>
        <dbReference type="SAM" id="Phobius"/>
    </source>
</evidence>
<reference evidence="2 3" key="1">
    <citation type="journal article" date="2021" name="Commun. Biol.">
        <title>The genome of Shorea leprosula (Dipterocarpaceae) highlights the ecological relevance of drought in aseasonal tropical rainforests.</title>
        <authorList>
            <person name="Ng K.K.S."/>
            <person name="Kobayashi M.J."/>
            <person name="Fawcett J.A."/>
            <person name="Hatakeyama M."/>
            <person name="Paape T."/>
            <person name="Ng C.H."/>
            <person name="Ang C.C."/>
            <person name="Tnah L.H."/>
            <person name="Lee C.T."/>
            <person name="Nishiyama T."/>
            <person name="Sese J."/>
            <person name="O'Brien M.J."/>
            <person name="Copetti D."/>
            <person name="Mohd Noor M.I."/>
            <person name="Ong R.C."/>
            <person name="Putra M."/>
            <person name="Sireger I.Z."/>
            <person name="Indrioko S."/>
            <person name="Kosugi Y."/>
            <person name="Izuno A."/>
            <person name="Isagi Y."/>
            <person name="Lee S.L."/>
            <person name="Shimizu K.K."/>
        </authorList>
    </citation>
    <scope>NUCLEOTIDE SEQUENCE [LARGE SCALE GENOMIC DNA]</scope>
    <source>
        <strain evidence="2">214</strain>
    </source>
</reference>
<keyword evidence="1" id="KW-1133">Transmembrane helix</keyword>
<gene>
    <name evidence="2" type="ORF">SLEP1_g26521</name>
</gene>
<sequence length="82" mass="9151">MHLPLKKNRNPNQLCSVRSIAALAGLWVQILGIFRNSLAILAGSFPICTPVLLAGFMVFYHSVSLAMRSSLRFYASEVSRLW</sequence>
<keyword evidence="1" id="KW-0472">Membrane</keyword>
<dbReference type="AlphaFoldDB" id="A0AAV5JMI8"/>
<evidence type="ECO:0000313" key="2">
    <source>
        <dbReference type="EMBL" id="GKV15769.1"/>
    </source>
</evidence>
<keyword evidence="1" id="KW-0812">Transmembrane</keyword>
<protein>
    <submittedName>
        <fullName evidence="2">Uncharacterized protein</fullName>
    </submittedName>
</protein>
<accession>A0AAV5JMI8</accession>
<proteinExistence type="predicted"/>
<dbReference type="Proteomes" id="UP001054252">
    <property type="component" value="Unassembled WGS sequence"/>
</dbReference>
<keyword evidence="3" id="KW-1185">Reference proteome</keyword>
<organism evidence="2 3">
    <name type="scientific">Rubroshorea leprosula</name>
    <dbReference type="NCBI Taxonomy" id="152421"/>
    <lineage>
        <taxon>Eukaryota</taxon>
        <taxon>Viridiplantae</taxon>
        <taxon>Streptophyta</taxon>
        <taxon>Embryophyta</taxon>
        <taxon>Tracheophyta</taxon>
        <taxon>Spermatophyta</taxon>
        <taxon>Magnoliopsida</taxon>
        <taxon>eudicotyledons</taxon>
        <taxon>Gunneridae</taxon>
        <taxon>Pentapetalae</taxon>
        <taxon>rosids</taxon>
        <taxon>malvids</taxon>
        <taxon>Malvales</taxon>
        <taxon>Dipterocarpaceae</taxon>
        <taxon>Rubroshorea</taxon>
    </lineage>
</organism>
<feature type="transmembrane region" description="Helical" evidence="1">
    <location>
        <begin position="40"/>
        <end position="63"/>
    </location>
</feature>